<dbReference type="InterPro" id="IPR051681">
    <property type="entry name" value="Ser/Thr_Kinases-Pseudokinases"/>
</dbReference>
<dbReference type="InterPro" id="IPR017441">
    <property type="entry name" value="Protein_kinase_ATP_BS"/>
</dbReference>
<dbReference type="Proteomes" id="UP000006906">
    <property type="component" value="Chromosome 16"/>
</dbReference>
<gene>
    <name evidence="9" type="ORF">CHLRE_16g683650v5</name>
</gene>
<evidence type="ECO:0000256" key="6">
    <source>
        <dbReference type="PROSITE-ProRule" id="PRU10141"/>
    </source>
</evidence>
<dbReference type="InterPro" id="IPR008271">
    <property type="entry name" value="Ser/Thr_kinase_AS"/>
</dbReference>
<dbReference type="GO" id="GO:0004674">
    <property type="term" value="F:protein serine/threonine kinase activity"/>
    <property type="evidence" value="ECO:0000318"/>
    <property type="project" value="GO_Central"/>
</dbReference>
<dbReference type="InParanoid" id="A0A2K3CUV9"/>
<protein>
    <recommendedName>
        <fullName evidence="8">Protein kinase domain-containing protein</fullName>
    </recommendedName>
</protein>
<evidence type="ECO:0000256" key="2">
    <source>
        <dbReference type="ARBA" id="ARBA00022679"/>
    </source>
</evidence>
<proteinExistence type="predicted"/>
<dbReference type="STRING" id="3055.A0A2K3CUV9"/>
<dbReference type="AlphaFoldDB" id="A0A2K3CUV9"/>
<keyword evidence="2" id="KW-0808">Transferase</keyword>
<reference evidence="9 10" key="1">
    <citation type="journal article" date="2007" name="Science">
        <title>The Chlamydomonas genome reveals the evolution of key animal and plant functions.</title>
        <authorList>
            <person name="Merchant S.S."/>
            <person name="Prochnik S.E."/>
            <person name="Vallon O."/>
            <person name="Harris E.H."/>
            <person name="Karpowicz S.J."/>
            <person name="Witman G.B."/>
            <person name="Terry A."/>
            <person name="Salamov A."/>
            <person name="Fritz-Laylin L.K."/>
            <person name="Marechal-Drouard L."/>
            <person name="Marshall W.F."/>
            <person name="Qu L.H."/>
            <person name="Nelson D.R."/>
            <person name="Sanderfoot A.A."/>
            <person name="Spalding M.H."/>
            <person name="Kapitonov V.V."/>
            <person name="Ren Q."/>
            <person name="Ferris P."/>
            <person name="Lindquist E."/>
            <person name="Shapiro H."/>
            <person name="Lucas S.M."/>
            <person name="Grimwood J."/>
            <person name="Schmutz J."/>
            <person name="Cardol P."/>
            <person name="Cerutti H."/>
            <person name="Chanfreau G."/>
            <person name="Chen C.L."/>
            <person name="Cognat V."/>
            <person name="Croft M.T."/>
            <person name="Dent R."/>
            <person name="Dutcher S."/>
            <person name="Fernandez E."/>
            <person name="Fukuzawa H."/>
            <person name="Gonzalez-Ballester D."/>
            <person name="Gonzalez-Halphen D."/>
            <person name="Hallmann A."/>
            <person name="Hanikenne M."/>
            <person name="Hippler M."/>
            <person name="Inwood W."/>
            <person name="Jabbari K."/>
            <person name="Kalanon M."/>
            <person name="Kuras R."/>
            <person name="Lefebvre P.A."/>
            <person name="Lemaire S.D."/>
            <person name="Lobanov A.V."/>
            <person name="Lohr M."/>
            <person name="Manuell A."/>
            <person name="Meier I."/>
            <person name="Mets L."/>
            <person name="Mittag M."/>
            <person name="Mittelmeier T."/>
            <person name="Moroney J.V."/>
            <person name="Moseley J."/>
            <person name="Napoli C."/>
            <person name="Nedelcu A.M."/>
            <person name="Niyogi K."/>
            <person name="Novoselov S.V."/>
            <person name="Paulsen I.T."/>
            <person name="Pazour G."/>
            <person name="Purton S."/>
            <person name="Ral J.P."/>
            <person name="Riano-Pachon D.M."/>
            <person name="Riekhof W."/>
            <person name="Rymarquis L."/>
            <person name="Schroda M."/>
            <person name="Stern D."/>
            <person name="Umen J."/>
            <person name="Willows R."/>
            <person name="Wilson N."/>
            <person name="Zimmer S.L."/>
            <person name="Allmer J."/>
            <person name="Balk J."/>
            <person name="Bisova K."/>
            <person name="Chen C.J."/>
            <person name="Elias M."/>
            <person name="Gendler K."/>
            <person name="Hauser C."/>
            <person name="Lamb M.R."/>
            <person name="Ledford H."/>
            <person name="Long J.C."/>
            <person name="Minagawa J."/>
            <person name="Page M.D."/>
            <person name="Pan J."/>
            <person name="Pootakham W."/>
            <person name="Roje S."/>
            <person name="Rose A."/>
            <person name="Stahlberg E."/>
            <person name="Terauchi A.M."/>
            <person name="Yang P."/>
            <person name="Ball S."/>
            <person name="Bowler C."/>
            <person name="Dieckmann C.L."/>
            <person name="Gladyshev V.N."/>
            <person name="Green P."/>
            <person name="Jorgensen R."/>
            <person name="Mayfield S."/>
            <person name="Mueller-Roeber B."/>
            <person name="Rajamani S."/>
            <person name="Sayre R.T."/>
            <person name="Brokstein P."/>
            <person name="Dubchak I."/>
            <person name="Goodstein D."/>
            <person name="Hornick L."/>
            <person name="Huang Y.W."/>
            <person name="Jhaveri J."/>
            <person name="Luo Y."/>
            <person name="Martinez D."/>
            <person name="Ngau W.C."/>
            <person name="Otillar B."/>
            <person name="Poliakov A."/>
            <person name="Porter A."/>
            <person name="Szajkowski L."/>
            <person name="Werner G."/>
            <person name="Zhou K."/>
            <person name="Grigoriev I.V."/>
            <person name="Rokhsar D.S."/>
            <person name="Grossman A.R."/>
        </authorList>
    </citation>
    <scope>NUCLEOTIDE SEQUENCE [LARGE SCALE GENOMIC DNA]</scope>
    <source>
        <strain evidence="10">CC-503</strain>
    </source>
</reference>
<evidence type="ECO:0000259" key="8">
    <source>
        <dbReference type="PROSITE" id="PS50011"/>
    </source>
</evidence>
<evidence type="ECO:0000256" key="1">
    <source>
        <dbReference type="ARBA" id="ARBA00022527"/>
    </source>
</evidence>
<evidence type="ECO:0000313" key="9">
    <source>
        <dbReference type="EMBL" id="PNW72071.1"/>
    </source>
</evidence>
<evidence type="ECO:0000256" key="7">
    <source>
        <dbReference type="SAM" id="MobiDB-lite"/>
    </source>
</evidence>
<dbReference type="PaxDb" id="3055-EDP04565"/>
<evidence type="ECO:0000256" key="4">
    <source>
        <dbReference type="ARBA" id="ARBA00022777"/>
    </source>
</evidence>
<accession>A0A2K3CUV9</accession>
<dbReference type="PANTHER" id="PTHR44329:SF261">
    <property type="entry name" value="ZINC FINGER CONTAINING PROTEIN KINASE-RELATED"/>
    <property type="match status" value="1"/>
</dbReference>
<dbReference type="GO" id="GO:0007165">
    <property type="term" value="P:signal transduction"/>
    <property type="evidence" value="ECO:0000318"/>
    <property type="project" value="GO_Central"/>
</dbReference>
<dbReference type="InterPro" id="IPR001245">
    <property type="entry name" value="Ser-Thr/Tyr_kinase_cat_dom"/>
</dbReference>
<dbReference type="GO" id="GO:0005524">
    <property type="term" value="F:ATP binding"/>
    <property type="evidence" value="ECO:0007669"/>
    <property type="project" value="UniProtKB-UniRule"/>
</dbReference>
<dbReference type="GeneID" id="5717601"/>
<dbReference type="Gene3D" id="3.30.200.20">
    <property type="entry name" value="Phosphorylase Kinase, domain 1"/>
    <property type="match status" value="1"/>
</dbReference>
<feature type="domain" description="Protein kinase" evidence="8">
    <location>
        <begin position="231"/>
        <end position="507"/>
    </location>
</feature>
<evidence type="ECO:0000256" key="3">
    <source>
        <dbReference type="ARBA" id="ARBA00022741"/>
    </source>
</evidence>
<dbReference type="OrthoDB" id="10261027at2759"/>
<evidence type="ECO:0000256" key="5">
    <source>
        <dbReference type="ARBA" id="ARBA00022840"/>
    </source>
</evidence>
<dbReference type="PROSITE" id="PS50011">
    <property type="entry name" value="PROTEIN_KINASE_DOM"/>
    <property type="match status" value="1"/>
</dbReference>
<dbReference type="PROSITE" id="PS00107">
    <property type="entry name" value="PROTEIN_KINASE_ATP"/>
    <property type="match status" value="1"/>
</dbReference>
<organism evidence="9 10">
    <name type="scientific">Chlamydomonas reinhardtii</name>
    <name type="common">Chlamydomonas smithii</name>
    <dbReference type="NCBI Taxonomy" id="3055"/>
    <lineage>
        <taxon>Eukaryota</taxon>
        <taxon>Viridiplantae</taxon>
        <taxon>Chlorophyta</taxon>
        <taxon>core chlorophytes</taxon>
        <taxon>Chlorophyceae</taxon>
        <taxon>CS clade</taxon>
        <taxon>Chlamydomonadales</taxon>
        <taxon>Chlamydomonadaceae</taxon>
        <taxon>Chlamydomonas</taxon>
    </lineage>
</organism>
<keyword evidence="3 6" id="KW-0547">Nucleotide-binding</keyword>
<keyword evidence="5 6" id="KW-0067">ATP-binding</keyword>
<dbReference type="SMART" id="SM00220">
    <property type="entry name" value="S_TKc"/>
    <property type="match status" value="1"/>
</dbReference>
<dbReference type="Gramene" id="PNW72071">
    <property type="protein sequence ID" value="PNW72071"/>
    <property type="gene ID" value="CHLRE_16g683650v5"/>
</dbReference>
<name>A0A2K3CUV9_CHLRE</name>
<dbReference type="PROSITE" id="PS00108">
    <property type="entry name" value="PROTEIN_KINASE_ST"/>
    <property type="match status" value="1"/>
</dbReference>
<feature type="region of interest" description="Disordered" evidence="7">
    <location>
        <begin position="184"/>
        <end position="205"/>
    </location>
</feature>
<keyword evidence="10" id="KW-1185">Reference proteome</keyword>
<sequence length="598" mass="62450">MTAGTVVEMSNLKNGADRDAAVQERIDAAARLNALLCAEVERHISTLDRTEHERDAWAAHAKGLAQKLVQARKDIARLERALAVAGTPAPPASNAATENADEDARQVAELLQLEATAVALAGPGPAGGSKAAERRAAAAALYPASVLSATAETRTAMAAEAAAAAVAGSDGSAFASSAPAATTAGSATAGEGAGPVPEQVPISPTPNQQRVLEALVRRGQAMGWIIDQSEVALGPVLGEGEFGVTYLGTWRHASVAVKIVRLRHAAELTSFLREVETMSYIRHPNVVPFLGACLSGTDKLSLVTEYMTGGTLADWLHPGGMPAPGSSSGTLTQPVRPLLERLKMAHQVALGMCPLEACRPSILHRDLKAANVYLDNKGVARVGDFGLSRRLLEEARASLTGETGTYLYMAPEVMRHEVYDSKADVWSWGVLLSECITCAMPYGHTFMTPVQVAMAVSEESLAPEVPASLNEEIKLVLRLACQFEPDLRPDFAALADMLGGAIRHMEAQQSPRPTLLASLQSNLLGGWSAAWGWGTAYPRVHGGKAGVGAAGAGIKPSAHKRGGVRMPGATEVLAEHGKVQGQVAGAGEGGRGQERGPS</sequence>
<dbReference type="ExpressionAtlas" id="A0A2K3CUV9">
    <property type="expression patterns" value="baseline"/>
</dbReference>
<keyword evidence="1" id="KW-0723">Serine/threonine-protein kinase</keyword>
<keyword evidence="4" id="KW-0418">Kinase</keyword>
<dbReference type="RefSeq" id="XP_001692075.2">
    <property type="nucleotide sequence ID" value="XM_001692023.2"/>
</dbReference>
<dbReference type="PANTHER" id="PTHR44329">
    <property type="entry name" value="SERINE/THREONINE-PROTEIN KINASE TNNI3K-RELATED"/>
    <property type="match status" value="1"/>
</dbReference>
<dbReference type="EMBL" id="CM008977">
    <property type="protein sequence ID" value="PNW72071.1"/>
    <property type="molecule type" value="Genomic_DNA"/>
</dbReference>
<dbReference type="KEGG" id="cre:CHLRE_16g683650v5"/>
<dbReference type="SUPFAM" id="SSF56112">
    <property type="entry name" value="Protein kinase-like (PK-like)"/>
    <property type="match status" value="1"/>
</dbReference>
<dbReference type="InterPro" id="IPR011009">
    <property type="entry name" value="Kinase-like_dom_sf"/>
</dbReference>
<dbReference type="InterPro" id="IPR000719">
    <property type="entry name" value="Prot_kinase_dom"/>
</dbReference>
<dbReference type="Gene3D" id="1.10.510.10">
    <property type="entry name" value="Transferase(Phosphotransferase) domain 1"/>
    <property type="match status" value="1"/>
</dbReference>
<dbReference type="Pfam" id="PF07714">
    <property type="entry name" value="PK_Tyr_Ser-Thr"/>
    <property type="match status" value="1"/>
</dbReference>
<dbReference type="CDD" id="cd13999">
    <property type="entry name" value="STKc_MAP3K-like"/>
    <property type="match status" value="1"/>
</dbReference>
<feature type="binding site" evidence="6">
    <location>
        <position position="258"/>
    </location>
    <ligand>
        <name>ATP</name>
        <dbReference type="ChEBI" id="CHEBI:30616"/>
    </ligand>
</feature>
<evidence type="ECO:0000313" key="10">
    <source>
        <dbReference type="Proteomes" id="UP000006906"/>
    </source>
</evidence>